<dbReference type="GO" id="GO:0006281">
    <property type="term" value="P:DNA repair"/>
    <property type="evidence" value="ECO:0007669"/>
    <property type="project" value="TreeGrafter"/>
</dbReference>
<sequence length="220" mass="23282">MTKALLFDVDGTLVDSNDLHVQAWVDTFEHYGHDLGFDAVRNQIGKGGDTLLPALLDRTIVEADGEAMSTMCTQIFKADYSDRVVAFPAVRPLLERAVADGWTIVLASSGQPEEVEASLALIGCEDLISGVTTTEDAETSKPAPDIFAAALKKSGVAASQAIVVGDTPYDVEAARKLDVRVVGLRCGGFPDDVLLAAGAAELYDDPADLLEHYATSILAT</sequence>
<dbReference type="InterPro" id="IPR023214">
    <property type="entry name" value="HAD_sf"/>
</dbReference>
<dbReference type="InterPro" id="IPR041492">
    <property type="entry name" value="HAD_2"/>
</dbReference>
<dbReference type="InterPro" id="IPR023198">
    <property type="entry name" value="PGP-like_dom2"/>
</dbReference>
<dbReference type="SFLD" id="SFLDG01129">
    <property type="entry name" value="C1.5:_HAD__Beta-PGM__Phosphata"/>
    <property type="match status" value="1"/>
</dbReference>
<dbReference type="InterPro" id="IPR050155">
    <property type="entry name" value="HAD-like_hydrolase_sf"/>
</dbReference>
<evidence type="ECO:0000313" key="1">
    <source>
        <dbReference type="EMBL" id="KAB0682118.1"/>
    </source>
</evidence>
<dbReference type="EMBL" id="VZDO01000002">
    <property type="protein sequence ID" value="KAB0682118.1"/>
    <property type="molecule type" value="Genomic_DNA"/>
</dbReference>
<gene>
    <name evidence="1" type="ORF">F6X38_04510</name>
</gene>
<dbReference type="NCBIfam" id="TIGR01509">
    <property type="entry name" value="HAD-SF-IA-v3"/>
    <property type="match status" value="1"/>
</dbReference>
<dbReference type="GO" id="GO:0005829">
    <property type="term" value="C:cytosol"/>
    <property type="evidence" value="ECO:0007669"/>
    <property type="project" value="TreeGrafter"/>
</dbReference>
<proteinExistence type="predicted"/>
<dbReference type="Pfam" id="PF13419">
    <property type="entry name" value="HAD_2"/>
    <property type="match status" value="1"/>
</dbReference>
<dbReference type="InterPro" id="IPR036412">
    <property type="entry name" value="HAD-like_sf"/>
</dbReference>
<reference evidence="1 2" key="1">
    <citation type="submission" date="2019-09" db="EMBL/GenBank/DDBJ databases">
        <title>YIM 132180 draft genome.</title>
        <authorList>
            <person name="Zhang K."/>
        </authorList>
    </citation>
    <scope>NUCLEOTIDE SEQUENCE [LARGE SCALE GENOMIC DNA]</scope>
    <source>
        <strain evidence="1 2">YIM 132180</strain>
    </source>
</reference>
<dbReference type="PANTHER" id="PTHR43434:SF16">
    <property type="entry name" value="BLL8046 PROTEIN"/>
    <property type="match status" value="1"/>
</dbReference>
<comment type="caution">
    <text evidence="1">The sequence shown here is derived from an EMBL/GenBank/DDBJ whole genome shotgun (WGS) entry which is preliminary data.</text>
</comment>
<dbReference type="AlphaFoldDB" id="A0A7V7PSP7"/>
<dbReference type="SFLD" id="SFLDS00003">
    <property type="entry name" value="Haloacid_Dehalogenase"/>
    <property type="match status" value="1"/>
</dbReference>
<dbReference type="Gene3D" id="3.40.50.1000">
    <property type="entry name" value="HAD superfamily/HAD-like"/>
    <property type="match status" value="1"/>
</dbReference>
<name>A0A7V7PSP7_9HYPH</name>
<organism evidence="1 2">
    <name type="scientific">Plantimonas leprariae</name>
    <dbReference type="NCBI Taxonomy" id="2615207"/>
    <lineage>
        <taxon>Bacteria</taxon>
        <taxon>Pseudomonadati</taxon>
        <taxon>Pseudomonadota</taxon>
        <taxon>Alphaproteobacteria</taxon>
        <taxon>Hyphomicrobiales</taxon>
        <taxon>Aurantimonadaceae</taxon>
        <taxon>Plantimonas</taxon>
    </lineage>
</organism>
<dbReference type="Proteomes" id="UP000432089">
    <property type="component" value="Unassembled WGS sequence"/>
</dbReference>
<evidence type="ECO:0000313" key="2">
    <source>
        <dbReference type="Proteomes" id="UP000432089"/>
    </source>
</evidence>
<accession>A0A7V7PSP7</accession>
<keyword evidence="1" id="KW-0378">Hydrolase</keyword>
<dbReference type="PANTHER" id="PTHR43434">
    <property type="entry name" value="PHOSPHOGLYCOLATE PHOSPHATASE"/>
    <property type="match status" value="1"/>
</dbReference>
<dbReference type="Gene3D" id="1.10.150.240">
    <property type="entry name" value="Putative phosphatase, domain 2"/>
    <property type="match status" value="1"/>
</dbReference>
<protein>
    <submittedName>
        <fullName evidence="1">HAD family hydrolase</fullName>
    </submittedName>
</protein>
<dbReference type="NCBIfam" id="TIGR01549">
    <property type="entry name" value="HAD-SF-IA-v1"/>
    <property type="match status" value="1"/>
</dbReference>
<dbReference type="InterPro" id="IPR006439">
    <property type="entry name" value="HAD-SF_hydro_IA"/>
</dbReference>
<dbReference type="GO" id="GO:0008967">
    <property type="term" value="F:phosphoglycolate phosphatase activity"/>
    <property type="evidence" value="ECO:0007669"/>
    <property type="project" value="TreeGrafter"/>
</dbReference>
<dbReference type="SUPFAM" id="SSF56784">
    <property type="entry name" value="HAD-like"/>
    <property type="match status" value="1"/>
</dbReference>
<dbReference type="SFLD" id="SFLDG01135">
    <property type="entry name" value="C1.5.6:_HAD__Beta-PGM__Phospha"/>
    <property type="match status" value="1"/>
</dbReference>
<keyword evidence="2" id="KW-1185">Reference proteome</keyword>